<protein>
    <submittedName>
        <fullName evidence="2">Uncharacterized protein</fullName>
    </submittedName>
</protein>
<sequence>MSVREAPEAEPTTEEKPTIFDVRPPTIPLDERFSEYQLTYLEERRDTYRASTANERKELCQHTVEHFIKEIEKTGRTLEKPERNGVGENVRTWYAQRGRSRNDLPTWTVHWTARQCFYRENMEKCKATWKELQEQALGRRATSEELDLDQMEDQDEDTPEPGGEGEAVAGNKAKPFSTFQAAISAEMAKLTDKEREKYEKMAIAWREHGPTAAEKKRLAEKNLRGWVRQFAKDVYNQMGARIVFLTVTMDFNFELGGGRAFKPHVRSWWEKSDVEGVYGRFVQKDMPLPPGEDEEGQEDQPKSNEVVLSLNKFGEPIIPNPENVPSAWKAHKYYVRLVRLLVKGFYACAKGVPLSKRSAGPPWNSITKDRSQFVADEYLPDDFGAFEDPNIMGVEKNQCLLRHWYSRQEAGLVPLRFHQYLIGTAFTPSEPRTVVSEPTTSESESATPPPAKRPTRKAAAKHKKDGAAKSKKDAANKSQDAVGADPGHQSEAEEPKVKPKPRKKGAKPHADANAEGLQAGVGGEDGEVPTGTPTPHADANAEGLQAGVGEGGEEVPIGEGIQEVLTQGGMSGVVPTGNGGESAAAAVAQDASGGMSGIDAAVPSAIRQDVGTPSVKSDAKGDIEMLGASEDGPVEGVEVGIKPSEALQELAKRRDERERAKARGRARLHLNATSLSGPGALSSELPKQSSAIAASQSNRDSAPPTPTSKLAMATSALTLQNTDAIPGLPSTSSPAHPTIDMATAQAVLALLQTHPNLLNMAKASGSTAQPIATQAGTPAIAPSPISRPPSDVEMDEDSDWTDNENKSRKKAGKQRAQAKKGKPKGKTAQSSSKSPRKPKNAGATAKESKEDKMLVETVEKYGRSGKRQSRKTEKALLLEKGR</sequence>
<evidence type="ECO:0000256" key="1">
    <source>
        <dbReference type="SAM" id="MobiDB-lite"/>
    </source>
</evidence>
<feature type="compositionally biased region" description="Basic residues" evidence="1">
    <location>
        <begin position="453"/>
        <end position="464"/>
    </location>
</feature>
<feature type="compositionally biased region" description="Basic and acidic residues" evidence="1">
    <location>
        <begin position="650"/>
        <end position="661"/>
    </location>
</feature>
<feature type="region of interest" description="Disordered" evidence="1">
    <location>
        <begin position="764"/>
        <end position="882"/>
    </location>
</feature>
<gene>
    <name evidence="2" type="ORF">DFP72DRAFT_859704</name>
</gene>
<dbReference type="Proteomes" id="UP000521943">
    <property type="component" value="Unassembled WGS sequence"/>
</dbReference>
<feature type="compositionally biased region" description="Basic and acidic residues" evidence="1">
    <location>
        <begin position="846"/>
        <end position="862"/>
    </location>
</feature>
<dbReference type="AlphaFoldDB" id="A0A8H6HB97"/>
<feature type="region of interest" description="Disordered" evidence="1">
    <location>
        <begin position="138"/>
        <end position="170"/>
    </location>
</feature>
<feature type="compositionally biased region" description="Basic and acidic residues" evidence="1">
    <location>
        <begin position="488"/>
        <end position="497"/>
    </location>
</feature>
<feature type="compositionally biased region" description="Basic residues" evidence="1">
    <location>
        <begin position="807"/>
        <end position="825"/>
    </location>
</feature>
<feature type="region of interest" description="Disordered" evidence="1">
    <location>
        <begin position="626"/>
        <end position="715"/>
    </location>
</feature>
<feature type="compositionally biased region" description="Basic and acidic residues" evidence="1">
    <location>
        <begin position="465"/>
        <end position="475"/>
    </location>
</feature>
<feature type="region of interest" description="Disordered" evidence="1">
    <location>
        <begin position="430"/>
        <end position="585"/>
    </location>
</feature>
<comment type="caution">
    <text evidence="2">The sequence shown here is derived from an EMBL/GenBank/DDBJ whole genome shotgun (WGS) entry which is preliminary data.</text>
</comment>
<dbReference type="OrthoDB" id="2947796at2759"/>
<reference evidence="2 3" key="1">
    <citation type="submission" date="2020-07" db="EMBL/GenBank/DDBJ databases">
        <title>Comparative genomics of pyrophilous fungi reveals a link between fire events and developmental genes.</title>
        <authorList>
            <consortium name="DOE Joint Genome Institute"/>
            <person name="Steindorff A.S."/>
            <person name="Carver A."/>
            <person name="Calhoun S."/>
            <person name="Stillman K."/>
            <person name="Liu H."/>
            <person name="Lipzen A."/>
            <person name="Pangilinan J."/>
            <person name="Labutti K."/>
            <person name="Bruns T.D."/>
            <person name="Grigoriev I.V."/>
        </authorList>
    </citation>
    <scope>NUCLEOTIDE SEQUENCE [LARGE SCALE GENOMIC DNA]</scope>
    <source>
        <strain evidence="2 3">CBS 144469</strain>
    </source>
</reference>
<feature type="compositionally biased region" description="Acidic residues" evidence="1">
    <location>
        <begin position="792"/>
        <end position="802"/>
    </location>
</feature>
<proteinExistence type="predicted"/>
<feature type="compositionally biased region" description="Basic residues" evidence="1">
    <location>
        <begin position="498"/>
        <end position="507"/>
    </location>
</feature>
<evidence type="ECO:0000313" key="3">
    <source>
        <dbReference type="Proteomes" id="UP000521943"/>
    </source>
</evidence>
<feature type="compositionally biased region" description="Low complexity" evidence="1">
    <location>
        <begin position="554"/>
        <end position="563"/>
    </location>
</feature>
<feature type="compositionally biased region" description="Polar residues" evidence="1">
    <location>
        <begin position="685"/>
        <end position="700"/>
    </location>
</feature>
<feature type="compositionally biased region" description="Basic and acidic residues" evidence="1">
    <location>
        <begin position="870"/>
        <end position="882"/>
    </location>
</feature>
<feature type="region of interest" description="Disordered" evidence="1">
    <location>
        <begin position="1"/>
        <end position="25"/>
    </location>
</feature>
<organism evidence="2 3">
    <name type="scientific">Ephemerocybe angulata</name>
    <dbReference type="NCBI Taxonomy" id="980116"/>
    <lineage>
        <taxon>Eukaryota</taxon>
        <taxon>Fungi</taxon>
        <taxon>Dikarya</taxon>
        <taxon>Basidiomycota</taxon>
        <taxon>Agaricomycotina</taxon>
        <taxon>Agaricomycetes</taxon>
        <taxon>Agaricomycetidae</taxon>
        <taxon>Agaricales</taxon>
        <taxon>Agaricineae</taxon>
        <taxon>Psathyrellaceae</taxon>
        <taxon>Ephemerocybe</taxon>
    </lineage>
</organism>
<feature type="compositionally biased region" description="Acidic residues" evidence="1">
    <location>
        <begin position="144"/>
        <end position="159"/>
    </location>
</feature>
<accession>A0A8H6HB97</accession>
<evidence type="ECO:0000313" key="2">
    <source>
        <dbReference type="EMBL" id="KAF6742957.1"/>
    </source>
</evidence>
<dbReference type="EMBL" id="JACGCI010000162">
    <property type="protein sequence ID" value="KAF6742957.1"/>
    <property type="molecule type" value="Genomic_DNA"/>
</dbReference>
<keyword evidence="3" id="KW-1185">Reference proteome</keyword>
<feature type="compositionally biased region" description="Polar residues" evidence="1">
    <location>
        <begin position="764"/>
        <end position="776"/>
    </location>
</feature>
<name>A0A8H6HB97_9AGAR</name>
<feature type="compositionally biased region" description="Low complexity" evidence="1">
    <location>
        <begin position="433"/>
        <end position="446"/>
    </location>
</feature>